<protein>
    <submittedName>
        <fullName evidence="1">Uncharacterized protein</fullName>
    </submittedName>
</protein>
<organism evidence="1 2">
    <name type="scientific">Luteimonas vadosa</name>
    <dbReference type="NCBI Taxonomy" id="1165507"/>
    <lineage>
        <taxon>Bacteria</taxon>
        <taxon>Pseudomonadati</taxon>
        <taxon>Pseudomonadota</taxon>
        <taxon>Gammaproteobacteria</taxon>
        <taxon>Lysobacterales</taxon>
        <taxon>Lysobacteraceae</taxon>
        <taxon>Luteimonas</taxon>
    </lineage>
</organism>
<comment type="caution">
    <text evidence="1">The sequence shown here is derived from an EMBL/GenBank/DDBJ whole genome shotgun (WGS) entry which is preliminary data.</text>
</comment>
<dbReference type="EMBL" id="BAABJY010000001">
    <property type="protein sequence ID" value="GAA4858196.1"/>
    <property type="molecule type" value="Genomic_DNA"/>
</dbReference>
<gene>
    <name evidence="1" type="ORF">GCM10023332_07490</name>
</gene>
<evidence type="ECO:0000313" key="2">
    <source>
        <dbReference type="Proteomes" id="UP001501323"/>
    </source>
</evidence>
<evidence type="ECO:0000313" key="1">
    <source>
        <dbReference type="EMBL" id="GAA4858196.1"/>
    </source>
</evidence>
<accession>A0ABP9DRP8</accession>
<keyword evidence="2" id="KW-1185">Reference proteome</keyword>
<proteinExistence type="predicted"/>
<sequence length="143" mass="14696">MVDSEDRTGIDSILAQQVAAGAGADAVADAVVAAWHEIDGALRPVLGQRGVAALYGRCVYVVATRHPWIEELRDGASTQIDFAALTSVLAGQPAGQAAAGGSELLQTLYELLASLLGPALTEQLLHNVRPHLSGGSPAQDTSS</sequence>
<name>A0ABP9DRP8_9GAMM</name>
<reference evidence="2" key="1">
    <citation type="journal article" date="2019" name="Int. J. Syst. Evol. Microbiol.">
        <title>The Global Catalogue of Microorganisms (GCM) 10K type strain sequencing project: providing services to taxonomists for standard genome sequencing and annotation.</title>
        <authorList>
            <consortium name="The Broad Institute Genomics Platform"/>
            <consortium name="The Broad Institute Genome Sequencing Center for Infectious Disease"/>
            <person name="Wu L."/>
            <person name="Ma J."/>
        </authorList>
    </citation>
    <scope>NUCLEOTIDE SEQUENCE [LARGE SCALE GENOMIC DNA]</scope>
    <source>
        <strain evidence="2">JCM 18392</strain>
    </source>
</reference>
<dbReference type="Proteomes" id="UP001501323">
    <property type="component" value="Unassembled WGS sequence"/>
</dbReference>